<dbReference type="KEGG" id="ddf:DEFDS_1060"/>
<keyword evidence="8" id="KW-0812">Transmembrane</keyword>
<evidence type="ECO:0000256" key="6">
    <source>
        <dbReference type="PIRSR" id="PIRSR611782-1"/>
    </source>
</evidence>
<sequence>MRRVSMILMVILLYAVNLFAYFGAPDSFVDVVKKTRDGVVNISTTKIVKRKSLPYFFDDDFFRRFFGDNFKHFQNEPKEYKSKALGSGFVIDKSGYIVTNNHVVDGADEIIVKLADKKEFKAKVVGKDPLTDLALLKIDPKDEELKPLPLGDSDKTEVGEWVVAIGNPFGLEWTVTAGIISAKGRVLGEGPYDNFMQTDASINPGNSGGPLVNMKGEVVGINTAIIPSGQGLGFAIPVNMLKELLPKLKEGKVKRGWLGVTVQPLDDKLAKSFGLDKNEGALIADVIKGDPADKAGLKAGDIVIAVDNEPVKDSRDLVMIIGKHNPGDKVTLAIIRDGKVLKKTVKLGERKDGQVAQGGELREGKLVVDDLSQSELKDYGIDGGVKVVNVDPSSNAYEAGLRKGDVIVWINRHKIKNSSEFYEYYDKIKKDDIVALKVITRMGSKFIAFNKDE</sequence>
<keyword evidence="8" id="KW-0472">Membrane</keyword>
<keyword evidence="11" id="KW-1185">Reference proteome</keyword>
<reference evidence="10 11" key="1">
    <citation type="journal article" date="2010" name="DNA Res.">
        <title>Bacterial lifestyle in a deep-sea hydrothermal vent chimney revealed by the genome sequence of the thermophilic bacterium Deferribacter desulfuricans SSM1.</title>
        <authorList>
            <person name="Takaki Y."/>
            <person name="Shimamura S."/>
            <person name="Nakagawa S."/>
            <person name="Fukuhara Y."/>
            <person name="Horikawa H."/>
            <person name="Ankai A."/>
            <person name="Harada T."/>
            <person name="Hosoyama A."/>
            <person name="Oguchi A."/>
            <person name="Fukui S."/>
            <person name="Fujita N."/>
            <person name="Takami H."/>
            <person name="Takai K."/>
        </authorList>
    </citation>
    <scope>NUCLEOTIDE SEQUENCE [LARGE SCALE GENOMIC DNA]</scope>
    <source>
        <strain evidence="11">DSM 14783 / JCM 11476 / NBRC 101012 / SSM1</strain>
    </source>
</reference>
<dbReference type="OrthoDB" id="9758917at2"/>
<dbReference type="STRING" id="639282.DEFDS_1060"/>
<evidence type="ECO:0000256" key="4">
    <source>
        <dbReference type="ARBA" id="ARBA00022801"/>
    </source>
</evidence>
<dbReference type="SUPFAM" id="SSF50156">
    <property type="entry name" value="PDZ domain-like"/>
    <property type="match status" value="2"/>
</dbReference>
<evidence type="ECO:0000259" key="9">
    <source>
        <dbReference type="PROSITE" id="PS50106"/>
    </source>
</evidence>
<feature type="binding site" evidence="7">
    <location>
        <begin position="205"/>
        <end position="207"/>
    </location>
    <ligand>
        <name>substrate</name>
    </ligand>
</feature>
<dbReference type="AlphaFoldDB" id="D3PD57"/>
<keyword evidence="2" id="KW-0732">Signal</keyword>
<organism evidence="10 11">
    <name type="scientific">Deferribacter desulfuricans (strain DSM 14783 / JCM 11476 / NBRC 101012 / SSM1)</name>
    <dbReference type="NCBI Taxonomy" id="639282"/>
    <lineage>
        <taxon>Bacteria</taxon>
        <taxon>Pseudomonadati</taxon>
        <taxon>Deferribacterota</taxon>
        <taxon>Deferribacteres</taxon>
        <taxon>Deferribacterales</taxon>
        <taxon>Deferribacteraceae</taxon>
        <taxon>Deferribacter</taxon>
    </lineage>
</organism>
<dbReference type="Pfam" id="PF13365">
    <property type="entry name" value="Trypsin_2"/>
    <property type="match status" value="1"/>
</dbReference>
<feature type="binding site" evidence="7">
    <location>
        <position position="132"/>
    </location>
    <ligand>
        <name>substrate</name>
    </ligand>
</feature>
<dbReference type="HOGENOM" id="CLU_020120_1_0_0"/>
<keyword evidence="3" id="KW-0677">Repeat</keyword>
<evidence type="ECO:0000256" key="5">
    <source>
        <dbReference type="ARBA" id="ARBA00022825"/>
    </source>
</evidence>
<protein>
    <submittedName>
        <fullName evidence="10">Peptidase S1C, Do</fullName>
    </submittedName>
</protein>
<dbReference type="InterPro" id="IPR009003">
    <property type="entry name" value="Peptidase_S1_PA"/>
</dbReference>
<dbReference type="InterPro" id="IPR011782">
    <property type="entry name" value="Pept_S1C_Do"/>
</dbReference>
<evidence type="ECO:0000256" key="8">
    <source>
        <dbReference type="SAM" id="Phobius"/>
    </source>
</evidence>
<dbReference type="Proteomes" id="UP000001520">
    <property type="component" value="Chromosome"/>
</dbReference>
<dbReference type="PANTHER" id="PTHR43343:SF3">
    <property type="entry name" value="PROTEASE DO-LIKE 8, CHLOROPLASTIC"/>
    <property type="match status" value="1"/>
</dbReference>
<dbReference type="GO" id="GO:0004252">
    <property type="term" value="F:serine-type endopeptidase activity"/>
    <property type="evidence" value="ECO:0007669"/>
    <property type="project" value="InterPro"/>
</dbReference>
<name>D3PD57_DEFDS</name>
<dbReference type="GO" id="GO:0006508">
    <property type="term" value="P:proteolysis"/>
    <property type="evidence" value="ECO:0007669"/>
    <property type="project" value="UniProtKB-KW"/>
</dbReference>
<feature type="active site" description="Charge relay system" evidence="6">
    <location>
        <position position="132"/>
    </location>
</feature>
<dbReference type="InterPro" id="IPR036034">
    <property type="entry name" value="PDZ_sf"/>
</dbReference>
<dbReference type="PANTHER" id="PTHR43343">
    <property type="entry name" value="PEPTIDASE S12"/>
    <property type="match status" value="1"/>
</dbReference>
<feature type="active site" description="Charge relay system" evidence="6">
    <location>
        <position position="102"/>
    </location>
</feature>
<dbReference type="Pfam" id="PF13180">
    <property type="entry name" value="PDZ_2"/>
    <property type="match status" value="2"/>
</dbReference>
<evidence type="ECO:0000256" key="3">
    <source>
        <dbReference type="ARBA" id="ARBA00022737"/>
    </source>
</evidence>
<dbReference type="EMBL" id="AP011529">
    <property type="protein sequence ID" value="BAI80530.1"/>
    <property type="molecule type" value="Genomic_DNA"/>
</dbReference>
<accession>D3PD57</accession>
<feature type="active site" description="Charge relay system" evidence="6">
    <location>
        <position position="207"/>
    </location>
</feature>
<feature type="domain" description="PDZ" evidence="9">
    <location>
        <begin position="247"/>
        <end position="338"/>
    </location>
</feature>
<keyword evidence="1" id="KW-0645">Protease</keyword>
<dbReference type="SUPFAM" id="SSF50494">
    <property type="entry name" value="Trypsin-like serine proteases"/>
    <property type="match status" value="1"/>
</dbReference>
<evidence type="ECO:0000313" key="11">
    <source>
        <dbReference type="Proteomes" id="UP000001520"/>
    </source>
</evidence>
<evidence type="ECO:0000256" key="7">
    <source>
        <dbReference type="PIRSR" id="PIRSR611782-2"/>
    </source>
</evidence>
<keyword evidence="5" id="KW-0720">Serine protease</keyword>
<dbReference type="InterPro" id="IPR001940">
    <property type="entry name" value="Peptidase_S1C"/>
</dbReference>
<evidence type="ECO:0000256" key="1">
    <source>
        <dbReference type="ARBA" id="ARBA00022670"/>
    </source>
</evidence>
<keyword evidence="8" id="KW-1133">Transmembrane helix</keyword>
<dbReference type="PROSITE" id="PS50106">
    <property type="entry name" value="PDZ"/>
    <property type="match status" value="1"/>
</dbReference>
<dbReference type="Gene3D" id="2.40.10.120">
    <property type="match status" value="1"/>
</dbReference>
<proteinExistence type="predicted"/>
<dbReference type="Gene3D" id="2.30.42.10">
    <property type="match status" value="2"/>
</dbReference>
<dbReference type="eggNOG" id="COG0265">
    <property type="taxonomic scope" value="Bacteria"/>
</dbReference>
<dbReference type="RefSeq" id="WP_013007777.1">
    <property type="nucleotide sequence ID" value="NC_013939.1"/>
</dbReference>
<feature type="transmembrane region" description="Helical" evidence="8">
    <location>
        <begin position="7"/>
        <end position="24"/>
    </location>
</feature>
<dbReference type="SMART" id="SM00228">
    <property type="entry name" value="PDZ"/>
    <property type="match status" value="2"/>
</dbReference>
<gene>
    <name evidence="10" type="ordered locus">DEFDS_1060</name>
</gene>
<dbReference type="InterPro" id="IPR001478">
    <property type="entry name" value="PDZ"/>
</dbReference>
<evidence type="ECO:0000313" key="10">
    <source>
        <dbReference type="EMBL" id="BAI80530.1"/>
    </source>
</evidence>
<feature type="binding site" evidence="7">
    <location>
        <position position="102"/>
    </location>
    <ligand>
        <name>substrate</name>
    </ligand>
</feature>
<keyword evidence="4" id="KW-0378">Hydrolase</keyword>
<evidence type="ECO:0000256" key="2">
    <source>
        <dbReference type="ARBA" id="ARBA00022729"/>
    </source>
</evidence>
<dbReference type="PRINTS" id="PR00834">
    <property type="entry name" value="PROTEASES2C"/>
</dbReference>
<dbReference type="NCBIfam" id="TIGR02037">
    <property type="entry name" value="degP_htrA_DO"/>
    <property type="match status" value="1"/>
</dbReference>
<dbReference type="InterPro" id="IPR051201">
    <property type="entry name" value="Chloro_Bact_Ser_Proteases"/>
</dbReference>
<dbReference type="CDD" id="cd10839">
    <property type="entry name" value="cpPDZ1_DegP-like"/>
    <property type="match status" value="1"/>
</dbReference>